<dbReference type="EMBL" id="JABBHF010000002">
    <property type="protein sequence ID" value="NMH86753.1"/>
    <property type="molecule type" value="Genomic_DNA"/>
</dbReference>
<dbReference type="RefSeq" id="WP_169670592.1">
    <property type="nucleotide sequence ID" value="NZ_JABBHF010000002.1"/>
</dbReference>
<evidence type="ECO:0000259" key="7">
    <source>
        <dbReference type="Pfam" id="PF14322"/>
    </source>
</evidence>
<comment type="subcellular location">
    <subcellularLocation>
        <location evidence="1">Cell outer membrane</location>
    </subcellularLocation>
</comment>
<evidence type="ECO:0000256" key="1">
    <source>
        <dbReference type="ARBA" id="ARBA00004442"/>
    </source>
</evidence>
<dbReference type="Pfam" id="PF14322">
    <property type="entry name" value="SusD-like_3"/>
    <property type="match status" value="1"/>
</dbReference>
<keyword evidence="9" id="KW-1185">Reference proteome</keyword>
<dbReference type="Proteomes" id="UP000746690">
    <property type="component" value="Unassembled WGS sequence"/>
</dbReference>
<evidence type="ECO:0000256" key="2">
    <source>
        <dbReference type="ARBA" id="ARBA00006275"/>
    </source>
</evidence>
<feature type="domain" description="RagB/SusD" evidence="6">
    <location>
        <begin position="304"/>
        <end position="616"/>
    </location>
</feature>
<evidence type="ECO:0000313" key="8">
    <source>
        <dbReference type="EMBL" id="NMH86753.1"/>
    </source>
</evidence>
<evidence type="ECO:0000313" key="9">
    <source>
        <dbReference type="Proteomes" id="UP000746690"/>
    </source>
</evidence>
<keyword evidence="4" id="KW-0472">Membrane</keyword>
<evidence type="ECO:0000256" key="4">
    <source>
        <dbReference type="ARBA" id="ARBA00023136"/>
    </source>
</evidence>
<sequence length="617" mass="68688">MKSYNFICVLVLIFLTTSCNDDFVDITPLSEVSESSIWTDAGLAEAAVTNVYVGLGQGGYGTEMLASATDESLYTHSGSGLNVVNESRANSANVGWIKGENSWSNMYAAIRDANLAIEGLEGGDINNDNLRDRLMGEVKFLRAYYHHQLVRFYGGVPIADRTFTLDDDFNISRNTFEECVEFIVAECDEAFDLLDGKDLESGRATAGAALSLKARILLYAASDLHDITTASGNSSLISGYANQDLLGYTSGDQQTRWDRAKNASKAVLDYTSGYKFGLGSPVSFDEAKDNYMNVSTARNGGEADILWERQFIEAAGSNWGGRRFGLFHGPNGYHNWAGNTPTQNLIDAYAMDDGSDFDWDNPDHSSQPYEDREARFYATMLYDGADWKPRTPDVADRDPANQVQTGTYEILDGNGAVATHFGLDTRQGPIEDWNGTRTGYYVRKFIEPDPTHVDQTDFQSIPWPFFRYTEAVFNYAEACMETGNEDEAKAWLNQIRYRAGLPAITATGTELVEAYRRERQVELSYEEHRYHDARRWMIAEGTIGAPAGIINISGTLKPGANVTLYAYDTDNYDYTYTPGVIDPGFENRLWLDKSYFLPITNDELQANTSLVQNPGYE</sequence>
<proteinExistence type="inferred from homology"/>
<gene>
    <name evidence="8" type="ORF">HHX25_04505</name>
</gene>
<organism evidence="8 9">
    <name type="scientific">Flavivirga algicola</name>
    <dbReference type="NCBI Taxonomy" id="2729136"/>
    <lineage>
        <taxon>Bacteria</taxon>
        <taxon>Pseudomonadati</taxon>
        <taxon>Bacteroidota</taxon>
        <taxon>Flavobacteriia</taxon>
        <taxon>Flavobacteriales</taxon>
        <taxon>Flavobacteriaceae</taxon>
        <taxon>Flavivirga</taxon>
    </lineage>
</organism>
<protein>
    <submittedName>
        <fullName evidence="8">RagB/SusD family nutrient uptake outer membrane protein</fullName>
    </submittedName>
</protein>
<keyword evidence="5" id="KW-0998">Cell outer membrane</keyword>
<keyword evidence="3" id="KW-0732">Signal</keyword>
<dbReference type="SUPFAM" id="SSF48452">
    <property type="entry name" value="TPR-like"/>
    <property type="match status" value="1"/>
</dbReference>
<name>A0ABX1RUK7_9FLAO</name>
<evidence type="ECO:0000259" key="6">
    <source>
        <dbReference type="Pfam" id="PF07980"/>
    </source>
</evidence>
<dbReference type="InterPro" id="IPR011990">
    <property type="entry name" value="TPR-like_helical_dom_sf"/>
</dbReference>
<dbReference type="PROSITE" id="PS51257">
    <property type="entry name" value="PROKAR_LIPOPROTEIN"/>
    <property type="match status" value="1"/>
</dbReference>
<reference evidence="8 9" key="1">
    <citation type="submission" date="2020-04" db="EMBL/GenBank/DDBJ databases">
        <title>A Flavivirga sp. nov.</title>
        <authorList>
            <person name="Sun X."/>
        </authorList>
    </citation>
    <scope>NUCLEOTIDE SEQUENCE [LARGE SCALE GENOMIC DNA]</scope>
    <source>
        <strain evidence="8 9">Y03</strain>
    </source>
</reference>
<feature type="domain" description="SusD-like N-terminal" evidence="7">
    <location>
        <begin position="39"/>
        <end position="218"/>
    </location>
</feature>
<dbReference type="InterPro" id="IPR012944">
    <property type="entry name" value="SusD_RagB_dom"/>
</dbReference>
<comment type="similarity">
    <text evidence="2">Belongs to the SusD family.</text>
</comment>
<dbReference type="Gene3D" id="1.25.40.390">
    <property type="match status" value="1"/>
</dbReference>
<accession>A0ABX1RUK7</accession>
<comment type="caution">
    <text evidence="8">The sequence shown here is derived from an EMBL/GenBank/DDBJ whole genome shotgun (WGS) entry which is preliminary data.</text>
</comment>
<evidence type="ECO:0000256" key="3">
    <source>
        <dbReference type="ARBA" id="ARBA00022729"/>
    </source>
</evidence>
<evidence type="ECO:0000256" key="5">
    <source>
        <dbReference type="ARBA" id="ARBA00023237"/>
    </source>
</evidence>
<dbReference type="InterPro" id="IPR033985">
    <property type="entry name" value="SusD-like_N"/>
</dbReference>
<dbReference type="Pfam" id="PF07980">
    <property type="entry name" value="SusD_RagB"/>
    <property type="match status" value="1"/>
</dbReference>